<reference evidence="2 3" key="1">
    <citation type="submission" date="2023-07" db="EMBL/GenBank/DDBJ databases">
        <title>Sorghum-associated microbial communities from plants grown in Nebraska, USA.</title>
        <authorList>
            <person name="Schachtman D."/>
        </authorList>
    </citation>
    <scope>NUCLEOTIDE SEQUENCE [LARGE SCALE GENOMIC DNA]</scope>
    <source>
        <strain evidence="2 3">CC523</strain>
    </source>
</reference>
<keyword evidence="1" id="KW-0812">Transmembrane</keyword>
<feature type="transmembrane region" description="Helical" evidence="1">
    <location>
        <begin position="108"/>
        <end position="131"/>
    </location>
</feature>
<keyword evidence="1" id="KW-0472">Membrane</keyword>
<keyword evidence="3" id="KW-1185">Reference proteome</keyword>
<sequence>MAPIAQLAIAYPFMATMWFVCVMAASPGYEFLGTLLFLLIGPPFLMGVAVAVGLPLRLNRRLSRWWLGNAPMYILLAVAGATLIISGFNTPERHIGDIDGYHFDVVTSHGGMLMGGCLIINFLVVSASFPLRFRKRPRIGRMAK</sequence>
<feature type="transmembrane region" description="Helical" evidence="1">
    <location>
        <begin position="31"/>
        <end position="54"/>
    </location>
</feature>
<organism evidence="2 3">
    <name type="scientific">Paenarthrobacter nicotinovorans</name>
    <name type="common">Arthrobacter nicotinovorans</name>
    <dbReference type="NCBI Taxonomy" id="29320"/>
    <lineage>
        <taxon>Bacteria</taxon>
        <taxon>Bacillati</taxon>
        <taxon>Actinomycetota</taxon>
        <taxon>Actinomycetes</taxon>
        <taxon>Micrococcales</taxon>
        <taxon>Micrococcaceae</taxon>
        <taxon>Paenarthrobacter</taxon>
    </lineage>
</organism>
<gene>
    <name evidence="2" type="ORF">J2T10_002529</name>
</gene>
<evidence type="ECO:0000256" key="1">
    <source>
        <dbReference type="SAM" id="Phobius"/>
    </source>
</evidence>
<name>A0ABT9TMK2_PAENI</name>
<feature type="transmembrane region" description="Helical" evidence="1">
    <location>
        <begin position="66"/>
        <end position="88"/>
    </location>
</feature>
<keyword evidence="1" id="KW-1133">Transmembrane helix</keyword>
<accession>A0ABT9TMK2</accession>
<protein>
    <submittedName>
        <fullName evidence="2">Uncharacterized protein</fullName>
    </submittedName>
</protein>
<proteinExistence type="predicted"/>
<evidence type="ECO:0000313" key="3">
    <source>
        <dbReference type="Proteomes" id="UP001244563"/>
    </source>
</evidence>
<dbReference type="RefSeq" id="WP_231949117.1">
    <property type="nucleotide sequence ID" value="NZ_BDDW01000004.1"/>
</dbReference>
<evidence type="ECO:0000313" key="2">
    <source>
        <dbReference type="EMBL" id="MDQ0102876.1"/>
    </source>
</evidence>
<feature type="transmembrane region" description="Helical" evidence="1">
    <location>
        <begin position="7"/>
        <end position="25"/>
    </location>
</feature>
<dbReference type="Proteomes" id="UP001244563">
    <property type="component" value="Unassembled WGS sequence"/>
</dbReference>
<comment type="caution">
    <text evidence="2">The sequence shown here is derived from an EMBL/GenBank/DDBJ whole genome shotgun (WGS) entry which is preliminary data.</text>
</comment>
<dbReference type="EMBL" id="JAUSSW010000006">
    <property type="protein sequence ID" value="MDQ0102876.1"/>
    <property type="molecule type" value="Genomic_DNA"/>
</dbReference>